<dbReference type="PANTHER" id="PTHR32215">
    <property type="entry name" value="CILIA- AND FLAGELLA-ASSOCIATED PROTEIN 57"/>
    <property type="match status" value="1"/>
</dbReference>
<reference evidence="2" key="1">
    <citation type="submission" date="2015-07" db="EMBL/GenBank/DDBJ databases">
        <title>Adaptation to a free-living lifestyle via gene acquisitions in the diplomonad Trepomonas sp. PC1.</title>
        <authorList>
            <person name="Xu F."/>
            <person name="Jerlstrom-Hultqvist J."/>
            <person name="Kolisko M."/>
            <person name="Simpson A.G.B."/>
            <person name="Roger A.J."/>
            <person name="Svard S.G."/>
            <person name="Andersson J.O."/>
        </authorList>
    </citation>
    <scope>NUCLEOTIDE SEQUENCE</scope>
    <source>
        <strain evidence="2">PC1</strain>
    </source>
</reference>
<sequence length="1524" mass="176953">MHKLPILIPRFASNTPSDDFQLNAQFGPNSESILYKSGKLVQYLTADCKAEFHLLDDSIQPSCLLFDQSRRVLIIAGLQQNTLTIDLIHIQSQTKLAHLFIQESQCVSKAFTAVQLSPDLRWLVACTADNLLCTWALPLQLAAHVKNPSSYTTFTTPKFSVSTKLQKSINLLYFKSLSQNVLLACGPAAFDVYQLTEQQIKQIANLNVKRVNLQFSQFSFSSYTAVLIRQSQEILILRGELLVSFIPSDVVNNKVQTTTKTQFQPINFQRFEDERCQCICLNGNLLLLGTNKRLIVHYIKNMESANAHVQTCRAAGGVSLALVEIFQVMAQDVGGVKSIDCHGNNYLLQLENNMIYTGEISEDFIQQISQIQVKQLEEPNQELLSVYDTVCKYKYLIQNPSQLQLNSDEMFVVNPHRWATKLNIVGSAHLDQLQKKLFMNPLSWPSFIILQNQMQPFKSVFSSQSALLQGLEEKLQIQQLQQKNFGLDFNFSTLVTDLQLAEEQPLAFFCTSTGHLKVFDLSQLQPICDWKFKLAEFITFREEQLEDDDDEDLLVLGQIVGQQKQKGQKDFIDEDISQRQYQIDKMAVHPTGLHVALAVRLQEHRFVKLAQGLVIVNVFGNQVSQQTVLELDQIYLLKFDQTGNFLYVCTQNQLLVFSFFEMRLIVQIDLNLRMKFNNPESIMFSAAEVEKINVCNQFYEKNSIPVAMQVMNSFCFICFRDGDFCCYDTFQNCVLMKYLTQTNIKNYQKYITDFQIIQKDNLQGEGLAWQKKCLEQGLFHVPVFAAFSDGTVCELHLKGFQTTICNPGVNALNKIVQKIKFIFGPDMLEVFKKQQLLSKEAGEQLVGALQLQIEQKQLPKTHLLVAGDRGIQIFDLQSKQSSQFEFNQQQINLLEINQETEIVSVSVDGQFLVSRMQFNGEFVQKFNPKAQIYKQFVIRQKPFQQAVDLLLFELINKLFIIQNESNKQIIQQKQEASRELAKIYNDFIQFKQNTTEEIIQTVQKNQRLQQEQKQIKATNEFKLQQLEKELEQTYQDQIKQMKLDLEALQSKYLIMCQKADEEETAFQQETTSLLQKEQQITLQKMNQLTQTYLDLQKDEENLRLVARQQTEEQLYKYEQQVTNLRIKLETQANTEHQEVIKHQQKHKNLESEYTKVMAELTVQKQELVKKKNDVAAASKQLQIQKHQQTIQQSDLEQKDEIKQKKLDQIVQMEQEREDLYKLQQLLFQRVSDLKNQVAPRDDQITFVQQQIQEMDAELLKDIQQKKQAELQIFDYNQKKQSFEKSIREKQEQIVQIETKLKNLLTDLNLFCTNYCQQLKKTPQQVLQEKIISFSTLQKSFIQTLKVIYSKHISDLKVDQKLSLVQKQQISQIIQEDLTQKTDILYKRNYLEKSVQTLQKSLERRKLQLNAAIERARQQSSILVGFSNLMRRENKEIQQRLRDCKYQLAKKKQELLDLGQGVLGKEAVELLNTDLKYYQESESDSKLEDEANLVEYLEENFPMDGDKIDFRDVEVEKVGIQQMNQ</sequence>
<feature type="coiled-coil region" evidence="1">
    <location>
        <begin position="1398"/>
        <end position="1453"/>
    </location>
</feature>
<dbReference type="PANTHER" id="PTHR32215:SF0">
    <property type="entry name" value="CILIA- AND FLAGELLA-ASSOCIATED PROTEIN 57"/>
    <property type="match status" value="1"/>
</dbReference>
<feature type="coiled-coil region" evidence="1">
    <location>
        <begin position="966"/>
        <end position="1051"/>
    </location>
</feature>
<feature type="coiled-coil region" evidence="1">
    <location>
        <begin position="1107"/>
        <end position="1166"/>
    </location>
</feature>
<name>A0A146KM30_9EUKA</name>
<protein>
    <submittedName>
        <fullName evidence="2">Uncharacterized protein</fullName>
    </submittedName>
</protein>
<feature type="coiled-coil region" evidence="1">
    <location>
        <begin position="1195"/>
        <end position="1222"/>
    </location>
</feature>
<feature type="non-terminal residue" evidence="2">
    <location>
        <position position="1524"/>
    </location>
</feature>
<gene>
    <name evidence="2" type="ORF">TPC1_10539</name>
</gene>
<dbReference type="InterPro" id="IPR052993">
    <property type="entry name" value="CFA-57"/>
</dbReference>
<evidence type="ECO:0000313" key="2">
    <source>
        <dbReference type="EMBL" id="JAP96199.1"/>
    </source>
</evidence>
<dbReference type="SUPFAM" id="SSF50978">
    <property type="entry name" value="WD40 repeat-like"/>
    <property type="match status" value="2"/>
</dbReference>
<dbReference type="InterPro" id="IPR036322">
    <property type="entry name" value="WD40_repeat_dom_sf"/>
</dbReference>
<evidence type="ECO:0000256" key="1">
    <source>
        <dbReference type="SAM" id="Coils"/>
    </source>
</evidence>
<organism evidence="2">
    <name type="scientific">Trepomonas sp. PC1</name>
    <dbReference type="NCBI Taxonomy" id="1076344"/>
    <lineage>
        <taxon>Eukaryota</taxon>
        <taxon>Metamonada</taxon>
        <taxon>Diplomonadida</taxon>
        <taxon>Hexamitidae</taxon>
        <taxon>Hexamitinae</taxon>
        <taxon>Trepomonas</taxon>
    </lineage>
</organism>
<feature type="coiled-coil region" evidence="1">
    <location>
        <begin position="1251"/>
        <end position="1306"/>
    </location>
</feature>
<keyword evidence="1" id="KW-0175">Coiled coil</keyword>
<accession>A0A146KM30</accession>
<dbReference type="EMBL" id="GDID01000407">
    <property type="protein sequence ID" value="JAP96199.1"/>
    <property type="molecule type" value="Transcribed_RNA"/>
</dbReference>
<proteinExistence type="predicted"/>